<proteinExistence type="predicted"/>
<evidence type="ECO:0000313" key="2">
    <source>
        <dbReference type="Proteomes" id="UP000887013"/>
    </source>
</evidence>
<protein>
    <submittedName>
        <fullName evidence="1">Ribonuclease P protein subunit p25-like protein</fullName>
    </submittedName>
</protein>
<name>A0A8X6T578_NEPPI</name>
<gene>
    <name evidence="1" type="primary">RPP25L</name>
    <name evidence="1" type="ORF">NPIL_686471</name>
</gene>
<evidence type="ECO:0000313" key="1">
    <source>
        <dbReference type="EMBL" id="GFS74614.1"/>
    </source>
</evidence>
<dbReference type="EMBL" id="BMAW01001586">
    <property type="protein sequence ID" value="GFS74614.1"/>
    <property type="molecule type" value="Genomic_DNA"/>
</dbReference>
<dbReference type="OrthoDB" id="424402at2759"/>
<dbReference type="AlphaFoldDB" id="A0A8X6T578"/>
<dbReference type="Proteomes" id="UP000887013">
    <property type="component" value="Unassembled WGS sequence"/>
</dbReference>
<keyword evidence="2" id="KW-1185">Reference proteome</keyword>
<organism evidence="1 2">
    <name type="scientific">Nephila pilipes</name>
    <name type="common">Giant wood spider</name>
    <name type="synonym">Nephila maculata</name>
    <dbReference type="NCBI Taxonomy" id="299642"/>
    <lineage>
        <taxon>Eukaryota</taxon>
        <taxon>Metazoa</taxon>
        <taxon>Ecdysozoa</taxon>
        <taxon>Arthropoda</taxon>
        <taxon>Chelicerata</taxon>
        <taxon>Arachnida</taxon>
        <taxon>Araneae</taxon>
        <taxon>Araneomorphae</taxon>
        <taxon>Entelegynae</taxon>
        <taxon>Araneoidea</taxon>
        <taxon>Nephilidae</taxon>
        <taxon>Nephila</taxon>
    </lineage>
</organism>
<accession>A0A8X6T578</accession>
<sequence length="82" mass="9534">MATKPILFEYYDKGEVSVKDKDPKADFKDLPNDVIVVKVKRGSKIKNIMGFVGKSLKVLIKFNFYLKLLYTLQDILLYNNLF</sequence>
<reference evidence="1" key="1">
    <citation type="submission" date="2020-08" db="EMBL/GenBank/DDBJ databases">
        <title>Multicomponent nature underlies the extraordinary mechanical properties of spider dragline silk.</title>
        <authorList>
            <person name="Kono N."/>
            <person name="Nakamura H."/>
            <person name="Mori M."/>
            <person name="Yoshida Y."/>
            <person name="Ohtoshi R."/>
            <person name="Malay A.D."/>
            <person name="Moran D.A.P."/>
            <person name="Tomita M."/>
            <person name="Numata K."/>
            <person name="Arakawa K."/>
        </authorList>
    </citation>
    <scope>NUCLEOTIDE SEQUENCE</scope>
</reference>
<comment type="caution">
    <text evidence="1">The sequence shown here is derived from an EMBL/GenBank/DDBJ whole genome shotgun (WGS) entry which is preliminary data.</text>
</comment>